<dbReference type="EMBL" id="JAWIIV010000040">
    <property type="protein sequence ID" value="MEC4722950.1"/>
    <property type="molecule type" value="Genomic_DNA"/>
</dbReference>
<protein>
    <submittedName>
        <fullName evidence="1">Uncharacterized protein</fullName>
    </submittedName>
</protein>
<evidence type="ECO:0000313" key="2">
    <source>
        <dbReference type="Proteomes" id="UP001352263"/>
    </source>
</evidence>
<reference evidence="1 2" key="1">
    <citation type="submission" date="2023-10" db="EMBL/GenBank/DDBJ databases">
        <title>Noviherbaspirillum sp. CPCC 100848 genome assembly.</title>
        <authorList>
            <person name="Li X.Y."/>
            <person name="Fang X.M."/>
        </authorList>
    </citation>
    <scope>NUCLEOTIDE SEQUENCE [LARGE SCALE GENOMIC DNA]</scope>
    <source>
        <strain evidence="1 2">CPCC 100848</strain>
    </source>
</reference>
<accession>A0ABU6JI39</accession>
<dbReference type="Proteomes" id="UP001352263">
    <property type="component" value="Unassembled WGS sequence"/>
</dbReference>
<sequence>MGARDLDGDIGDFDSGDYDHTEVVRRVSDVWHPSFMAASAPVTACGPTATGRALAKEALAAAKRLEARQLADAEAVRAAYWNRLPQRMRMMACHMAGIDAKKGKGPLLALDAAERARVHAEIGHMLRFLPDMQRCCTGGRVNDHGEMAAHRFDGIAAKTTLQ</sequence>
<gene>
    <name evidence="1" type="ORF">RY831_27705</name>
</gene>
<evidence type="ECO:0000313" key="1">
    <source>
        <dbReference type="EMBL" id="MEC4722950.1"/>
    </source>
</evidence>
<comment type="caution">
    <text evidence="1">The sequence shown here is derived from an EMBL/GenBank/DDBJ whole genome shotgun (WGS) entry which is preliminary data.</text>
</comment>
<dbReference type="RefSeq" id="WP_326509577.1">
    <property type="nucleotide sequence ID" value="NZ_JAWIIV010000040.1"/>
</dbReference>
<name>A0ABU6JI39_9BURK</name>
<keyword evidence="2" id="KW-1185">Reference proteome</keyword>
<proteinExistence type="predicted"/>
<organism evidence="1 2">
    <name type="scientific">Noviherbaspirillum album</name>
    <dbReference type="NCBI Taxonomy" id="3080276"/>
    <lineage>
        <taxon>Bacteria</taxon>
        <taxon>Pseudomonadati</taxon>
        <taxon>Pseudomonadota</taxon>
        <taxon>Betaproteobacteria</taxon>
        <taxon>Burkholderiales</taxon>
        <taxon>Oxalobacteraceae</taxon>
        <taxon>Noviherbaspirillum</taxon>
    </lineage>
</organism>